<dbReference type="InterPro" id="IPR018547">
    <property type="entry name" value="AbiEi_C"/>
</dbReference>
<evidence type="ECO:0000259" key="1">
    <source>
        <dbReference type="Pfam" id="PF09407"/>
    </source>
</evidence>
<gene>
    <name evidence="2" type="ORF">NUZ5A_20037</name>
</gene>
<proteinExistence type="predicted"/>
<feature type="domain" description="AbiEi antitoxin C-terminal" evidence="1">
    <location>
        <begin position="86"/>
        <end position="218"/>
    </location>
</feature>
<name>A0A812F3H2_9ARCH</name>
<sequence length="274" mass="31634">MVTQNIKLGPQETKLLFSLEEKGVSIFTTEDAKKILDSGSASAWLVISGLKKKGRVRQIEKGKYLLIPAKAGIEGYWAEEAWVVVPYLIDEYYVGFWTAMNFWGMTEQIPNTVFVVTPKRKKKRILKFGNQRYEFVTLSRKKFFGFIEEKTGKTTFNISSKEKTIVDGLMHPQYCGGIPEVTKAMWNARKDVEWKKVLELAERTGINVVLRRLGYLLDVLKIESDISKIIMTSLKRYPYQYLDPDAPKEKIEYSKEYGLIINLTKNELLGWRGH</sequence>
<reference evidence="2" key="1">
    <citation type="submission" date="2021-02" db="EMBL/GenBank/DDBJ databases">
        <authorList>
            <person name="Han P."/>
        </authorList>
    </citation>
    <scope>NUCLEOTIDE SEQUENCE</scope>
    <source>
        <strain evidence="2">Candidatus Nitrosotenuis uzonensis 5A</strain>
    </source>
</reference>
<dbReference type="Pfam" id="PF09407">
    <property type="entry name" value="AbiEi_1"/>
    <property type="match status" value="1"/>
</dbReference>
<accession>A0A812F3H2</accession>
<comment type="caution">
    <text evidence="2">The sequence shown here is derived from an EMBL/GenBank/DDBJ whole genome shotgun (WGS) entry which is preliminary data.</text>
</comment>
<evidence type="ECO:0000313" key="2">
    <source>
        <dbReference type="EMBL" id="CAE6485650.1"/>
    </source>
</evidence>
<protein>
    <submittedName>
        <fullName evidence="2">Putative transcriptional regulator</fullName>
    </submittedName>
</protein>
<dbReference type="RefSeq" id="WP_205097568.1">
    <property type="nucleotide sequence ID" value="NZ_CAJNAQ010000002.1"/>
</dbReference>
<dbReference type="EMBL" id="CAJNAQ010000002">
    <property type="protein sequence ID" value="CAE6485650.1"/>
    <property type="molecule type" value="Genomic_DNA"/>
</dbReference>
<dbReference type="AlphaFoldDB" id="A0A812F3H2"/>
<evidence type="ECO:0000313" key="3">
    <source>
        <dbReference type="Proteomes" id="UP000655759"/>
    </source>
</evidence>
<organism evidence="2 3">
    <name type="scientific">Candidatus Nitrosotenuis uzonensis</name>
    <dbReference type="NCBI Taxonomy" id="1407055"/>
    <lineage>
        <taxon>Archaea</taxon>
        <taxon>Nitrososphaerota</taxon>
        <taxon>Candidatus Nitrosotenuis</taxon>
    </lineage>
</organism>
<dbReference type="Proteomes" id="UP000655759">
    <property type="component" value="Unassembled WGS sequence"/>
</dbReference>